<organism evidence="3 4">
    <name type="scientific">Monascus purpureus</name>
    <name type="common">Red mold</name>
    <name type="synonym">Monascus anka</name>
    <dbReference type="NCBI Taxonomy" id="5098"/>
    <lineage>
        <taxon>Eukaryota</taxon>
        <taxon>Fungi</taxon>
        <taxon>Dikarya</taxon>
        <taxon>Ascomycota</taxon>
        <taxon>Pezizomycotina</taxon>
        <taxon>Eurotiomycetes</taxon>
        <taxon>Eurotiomycetidae</taxon>
        <taxon>Eurotiales</taxon>
        <taxon>Aspergillaceae</taxon>
        <taxon>Monascus</taxon>
    </lineage>
</organism>
<evidence type="ECO:0000313" key="3">
    <source>
        <dbReference type="EMBL" id="TQB71757.1"/>
    </source>
</evidence>
<dbReference type="STRING" id="5098.A0A507QSG4"/>
<protein>
    <recommendedName>
        <fullName evidence="2">Bacteriophage T5 Orf172 DNA-binding domain-containing protein</fullName>
    </recommendedName>
</protein>
<dbReference type="Proteomes" id="UP000319663">
    <property type="component" value="Unassembled WGS sequence"/>
</dbReference>
<dbReference type="InterPro" id="IPR053006">
    <property type="entry name" value="Meiosis_regulatory"/>
</dbReference>
<dbReference type="SMART" id="SM00974">
    <property type="entry name" value="T5orf172"/>
    <property type="match status" value="1"/>
</dbReference>
<sequence length="406" mass="45681">MPHFANTPEAILPRTDSLDPASTCRGITSTGRPCRRALAPRSSKTDPQSLYCWQHKDQAQNGSNTTNNNGGTPGKDNRTSIDSMMGRLGLEDGNKPSAAVQGEQLPSLPPQRRRRRVRKTYCCCFEVWEDGDYLPPVRPSQRPQQHQGGRVSFNRPSQNQNQQPPSSTQAMQDEKKKKNREKSWIPPTIPTETASLLRSEMEKPLSHKDEPGYIYIFWLTPKETSTRAPPPVELLSTITTDEEAGDSLTRSPTTRSLSEAIRSAQDLNAFTSKPTNTDPGTIRLKIGRASNVQRRLNEWTRQCSYNLTLIRYYPYISHSGGSSPGVAAAGAGAGRKVPYAHRVEHLIHTELSDRRVRDLGKCPECGREHKEWFEIKAEKEELRRVDECIRRWVAWAESMESSSSQS</sequence>
<name>A0A507QSG4_MONPU</name>
<keyword evidence="4" id="KW-1185">Reference proteome</keyword>
<dbReference type="PANTHER" id="PTHR28094">
    <property type="entry name" value="MEIOTICALLY UP-REGULATED GENE 113 PROTEIN"/>
    <property type="match status" value="1"/>
</dbReference>
<feature type="domain" description="Bacteriophage T5 Orf172 DNA-binding" evidence="2">
    <location>
        <begin position="278"/>
        <end position="382"/>
    </location>
</feature>
<dbReference type="AlphaFoldDB" id="A0A507QSG4"/>
<feature type="region of interest" description="Disordered" evidence="1">
    <location>
        <begin position="1"/>
        <end position="113"/>
    </location>
</feature>
<gene>
    <name evidence="3" type="ORF">MPDQ_007264</name>
</gene>
<feature type="region of interest" description="Disordered" evidence="1">
    <location>
        <begin position="134"/>
        <end position="193"/>
    </location>
</feature>
<dbReference type="EMBL" id="VIFY01000074">
    <property type="protein sequence ID" value="TQB71757.1"/>
    <property type="molecule type" value="Genomic_DNA"/>
</dbReference>
<accession>A0A507QSG4</accession>
<feature type="compositionally biased region" description="Low complexity" evidence="1">
    <location>
        <begin position="61"/>
        <end position="70"/>
    </location>
</feature>
<feature type="compositionally biased region" description="Low complexity" evidence="1">
    <location>
        <begin position="154"/>
        <end position="169"/>
    </location>
</feature>
<evidence type="ECO:0000256" key="1">
    <source>
        <dbReference type="SAM" id="MobiDB-lite"/>
    </source>
</evidence>
<comment type="caution">
    <text evidence="3">The sequence shown here is derived from an EMBL/GenBank/DDBJ whole genome shotgun (WGS) entry which is preliminary data.</text>
</comment>
<proteinExistence type="predicted"/>
<dbReference type="OrthoDB" id="2417614at2759"/>
<evidence type="ECO:0000313" key="4">
    <source>
        <dbReference type="Proteomes" id="UP000319663"/>
    </source>
</evidence>
<dbReference type="PANTHER" id="PTHR28094:SF2">
    <property type="entry name" value="BACTERIOPHAGE T5 ORF172 DNA-BINDING DOMAIN-CONTAINING PROTEIN"/>
    <property type="match status" value="1"/>
</dbReference>
<dbReference type="InterPro" id="IPR018306">
    <property type="entry name" value="Phage_T5_Orf172_DNA-bd"/>
</dbReference>
<reference evidence="3 4" key="1">
    <citation type="submission" date="2019-06" db="EMBL/GenBank/DDBJ databases">
        <title>Wine fermentation using esterase from Monascus purpureus.</title>
        <authorList>
            <person name="Geng C."/>
            <person name="Zhang Y."/>
        </authorList>
    </citation>
    <scope>NUCLEOTIDE SEQUENCE [LARGE SCALE GENOMIC DNA]</scope>
    <source>
        <strain evidence="3">HQ1</strain>
    </source>
</reference>
<dbReference type="Pfam" id="PF10544">
    <property type="entry name" value="T5orf172"/>
    <property type="match status" value="1"/>
</dbReference>
<evidence type="ECO:0000259" key="2">
    <source>
        <dbReference type="SMART" id="SM00974"/>
    </source>
</evidence>